<protein>
    <submittedName>
        <fullName evidence="2">Uncharacterized protein</fullName>
    </submittedName>
</protein>
<accession>A0A6C2UAH8</accession>
<sequence>MKRATACCLAILPIISVAEIFPALIPEEKPDYPVSAAVARLYDQWNPHEDRGNELYSNFKYTPVEGLERKATISRRDPSKVILVDGVYHVWYTCRKTAGIPVGKKATESIPSFDWDLCDLWHATSSNGWNWVEDEKPAVTRLAKPGYGWRSISTTDVLIWEGKYYLYYQGFNEIPGLNAGDRAAVTVAEADSPNGPWKPLGKVVVDFGKEGEWDSDAIHDPYPIIYKGKIYLYYKGSPQKGGRDGTLIRAQGVAIAEHPLGPFKKSPLNPVINSGHETCMFPFKDGVAAIVSLDGAEKNTVQYAPDGINFEVKSLIQIPPVAPGPFCYDAFAGNGDGRGISWGLCHIMDKESGNNNSILARFDCDLSLDVDRQYFKRNNLRFNDETYFQKSTKMNGWLSTQIEGGAK</sequence>
<reference evidence="2 3" key="1">
    <citation type="submission" date="2019-04" db="EMBL/GenBank/DDBJ databases">
        <authorList>
            <person name="Van Vliet M D."/>
        </authorList>
    </citation>
    <scope>NUCLEOTIDE SEQUENCE [LARGE SCALE GENOMIC DNA]</scope>
    <source>
        <strain evidence="2 3">F1</strain>
    </source>
</reference>
<dbReference type="RefSeq" id="WP_136081891.1">
    <property type="nucleotide sequence ID" value="NZ_CAAHFG010000003.1"/>
</dbReference>
<dbReference type="SUPFAM" id="SSF75005">
    <property type="entry name" value="Arabinanase/levansucrase/invertase"/>
    <property type="match status" value="1"/>
</dbReference>
<name>A0A6C2UAH8_PONDE</name>
<evidence type="ECO:0000256" key="1">
    <source>
        <dbReference type="SAM" id="SignalP"/>
    </source>
</evidence>
<dbReference type="AlphaFoldDB" id="A0A6C2UAH8"/>
<organism evidence="2 3">
    <name type="scientific">Pontiella desulfatans</name>
    <dbReference type="NCBI Taxonomy" id="2750659"/>
    <lineage>
        <taxon>Bacteria</taxon>
        <taxon>Pseudomonadati</taxon>
        <taxon>Kiritimatiellota</taxon>
        <taxon>Kiritimatiellia</taxon>
        <taxon>Kiritimatiellales</taxon>
        <taxon>Pontiellaceae</taxon>
        <taxon>Pontiella</taxon>
    </lineage>
</organism>
<keyword evidence="3" id="KW-1185">Reference proteome</keyword>
<proteinExistence type="predicted"/>
<feature type="chain" id="PRO_5025380483" evidence="1">
    <location>
        <begin position="19"/>
        <end position="407"/>
    </location>
</feature>
<dbReference type="Gene3D" id="2.115.10.20">
    <property type="entry name" value="Glycosyl hydrolase domain, family 43"/>
    <property type="match status" value="1"/>
</dbReference>
<evidence type="ECO:0000313" key="3">
    <source>
        <dbReference type="Proteomes" id="UP000366872"/>
    </source>
</evidence>
<dbReference type="Proteomes" id="UP000366872">
    <property type="component" value="Unassembled WGS sequence"/>
</dbReference>
<dbReference type="CDD" id="cd08992">
    <property type="entry name" value="GH117"/>
    <property type="match status" value="1"/>
</dbReference>
<dbReference type="EMBL" id="CAAHFG010000003">
    <property type="protein sequence ID" value="VGO16366.1"/>
    <property type="molecule type" value="Genomic_DNA"/>
</dbReference>
<feature type="signal peptide" evidence="1">
    <location>
        <begin position="1"/>
        <end position="18"/>
    </location>
</feature>
<dbReference type="InterPro" id="IPR023296">
    <property type="entry name" value="Glyco_hydro_beta-prop_sf"/>
</dbReference>
<gene>
    <name evidence="2" type="ORF">PDESU_04957</name>
</gene>
<evidence type="ECO:0000313" key="2">
    <source>
        <dbReference type="EMBL" id="VGO16366.1"/>
    </source>
</evidence>
<keyword evidence="1" id="KW-0732">Signal</keyword>